<dbReference type="KEGG" id="sgj:IAG43_10170"/>
<evidence type="ECO:0000313" key="4">
    <source>
        <dbReference type="Proteomes" id="UP000516230"/>
    </source>
</evidence>
<protein>
    <submittedName>
        <fullName evidence="3">Uncharacterized protein</fullName>
    </submittedName>
</protein>
<dbReference type="AlphaFoldDB" id="A0A7H0HRV0"/>
<name>A0A7H0HRV0_9ACTN</name>
<keyword evidence="2" id="KW-1133">Transmembrane helix</keyword>
<dbReference type="EMBL" id="CP060825">
    <property type="protein sequence ID" value="QNP63266.1"/>
    <property type="molecule type" value="Genomic_DNA"/>
</dbReference>
<sequence>MGRRGDPPEGPPEGPPGGEDEYGSVVFDESFVSAARVQEFSAVERMGDHAPAVRSLPSRGGRAPRRILLLVVLVALAFGTSVYLGVRQPHRAAVSRPDATLRMSLVPLAPHGTVPGGTAGEVLGQGPAAQYRTGAAGIALPAVRRTEHFTEDQVTTALATVKDYLVASSIDPDVLTGGEPRAVRALLHADQLDQFDRSMAAPAADGRHAVTGWLVRFDPAKVELADSGVRVSGALLVTEQNAGALEVTADHTFAYALRPAAAAGPVDDRASLYTVRRELHFRLDRDDLRRHRLTVLTSHAQAGPQDCAEETAAELHPLLAGRRATTEGPADTDPYAPGPARAALCGALADRSLPSPAPTS</sequence>
<dbReference type="Proteomes" id="UP000516230">
    <property type="component" value="Chromosome"/>
</dbReference>
<dbReference type="RefSeq" id="WP_187740431.1">
    <property type="nucleotide sequence ID" value="NZ_CP060825.1"/>
</dbReference>
<reference evidence="3 4" key="1">
    <citation type="submission" date="2020-08" db="EMBL/GenBank/DDBJ databases">
        <title>A novel species.</title>
        <authorList>
            <person name="Gao J."/>
        </authorList>
    </citation>
    <scope>NUCLEOTIDE SEQUENCE [LARGE SCALE GENOMIC DNA]</scope>
    <source>
        <strain evidence="3 4">CRPJ-33</strain>
    </source>
</reference>
<feature type="transmembrane region" description="Helical" evidence="2">
    <location>
        <begin position="67"/>
        <end position="86"/>
    </location>
</feature>
<evidence type="ECO:0000256" key="2">
    <source>
        <dbReference type="SAM" id="Phobius"/>
    </source>
</evidence>
<evidence type="ECO:0000256" key="1">
    <source>
        <dbReference type="SAM" id="MobiDB-lite"/>
    </source>
</evidence>
<organism evidence="3 4">
    <name type="scientific">Streptomyces genisteinicus</name>
    <dbReference type="NCBI Taxonomy" id="2768068"/>
    <lineage>
        <taxon>Bacteria</taxon>
        <taxon>Bacillati</taxon>
        <taxon>Actinomycetota</taxon>
        <taxon>Actinomycetes</taxon>
        <taxon>Kitasatosporales</taxon>
        <taxon>Streptomycetaceae</taxon>
        <taxon>Streptomyces</taxon>
    </lineage>
</organism>
<proteinExistence type="predicted"/>
<keyword evidence="4" id="KW-1185">Reference proteome</keyword>
<gene>
    <name evidence="3" type="ORF">IAG43_10170</name>
</gene>
<keyword evidence="2" id="KW-0472">Membrane</keyword>
<evidence type="ECO:0000313" key="3">
    <source>
        <dbReference type="EMBL" id="QNP63266.1"/>
    </source>
</evidence>
<feature type="region of interest" description="Disordered" evidence="1">
    <location>
        <begin position="1"/>
        <end position="23"/>
    </location>
</feature>
<feature type="region of interest" description="Disordered" evidence="1">
    <location>
        <begin position="322"/>
        <end position="341"/>
    </location>
</feature>
<keyword evidence="2" id="KW-0812">Transmembrane</keyword>
<accession>A0A7H0HRV0</accession>